<keyword evidence="4" id="KW-1185">Reference proteome</keyword>
<keyword evidence="2" id="KW-1133">Transmembrane helix</keyword>
<dbReference type="Proteomes" id="UP000070544">
    <property type="component" value="Unassembled WGS sequence"/>
</dbReference>
<accession>A0A139AL26</accession>
<protein>
    <submittedName>
        <fullName evidence="3">Uncharacterized protein</fullName>
    </submittedName>
</protein>
<evidence type="ECO:0000313" key="4">
    <source>
        <dbReference type="Proteomes" id="UP000070544"/>
    </source>
</evidence>
<feature type="transmembrane region" description="Helical" evidence="2">
    <location>
        <begin position="242"/>
        <end position="264"/>
    </location>
</feature>
<evidence type="ECO:0000313" key="3">
    <source>
        <dbReference type="EMBL" id="KXS17234.1"/>
    </source>
</evidence>
<evidence type="ECO:0000256" key="2">
    <source>
        <dbReference type="SAM" id="Phobius"/>
    </source>
</evidence>
<proteinExistence type="predicted"/>
<reference evidence="3 4" key="1">
    <citation type="journal article" date="2015" name="Genome Biol. Evol.">
        <title>Phylogenomic analyses indicate that early fungi evolved digesting cell walls of algal ancestors of land plants.</title>
        <authorList>
            <person name="Chang Y."/>
            <person name="Wang S."/>
            <person name="Sekimoto S."/>
            <person name="Aerts A.L."/>
            <person name="Choi C."/>
            <person name="Clum A."/>
            <person name="LaButti K.M."/>
            <person name="Lindquist E.A."/>
            <person name="Yee Ngan C."/>
            <person name="Ohm R.A."/>
            <person name="Salamov A.A."/>
            <person name="Grigoriev I.V."/>
            <person name="Spatafora J.W."/>
            <person name="Berbee M.L."/>
        </authorList>
    </citation>
    <scope>NUCLEOTIDE SEQUENCE [LARGE SCALE GENOMIC DNA]</scope>
    <source>
        <strain evidence="3 4">JEL478</strain>
    </source>
</reference>
<dbReference type="AlphaFoldDB" id="A0A139AL26"/>
<feature type="compositionally biased region" description="Basic and acidic residues" evidence="1">
    <location>
        <begin position="389"/>
        <end position="398"/>
    </location>
</feature>
<gene>
    <name evidence="3" type="ORF">M427DRAFT_54888</name>
</gene>
<evidence type="ECO:0000256" key="1">
    <source>
        <dbReference type="SAM" id="MobiDB-lite"/>
    </source>
</evidence>
<keyword evidence="2" id="KW-0812">Transmembrane</keyword>
<organism evidence="3 4">
    <name type="scientific">Gonapodya prolifera (strain JEL478)</name>
    <name type="common">Monoblepharis prolifera</name>
    <dbReference type="NCBI Taxonomy" id="1344416"/>
    <lineage>
        <taxon>Eukaryota</taxon>
        <taxon>Fungi</taxon>
        <taxon>Fungi incertae sedis</taxon>
        <taxon>Chytridiomycota</taxon>
        <taxon>Chytridiomycota incertae sedis</taxon>
        <taxon>Monoblepharidomycetes</taxon>
        <taxon>Monoblepharidales</taxon>
        <taxon>Gonapodyaceae</taxon>
        <taxon>Gonapodya</taxon>
    </lineage>
</organism>
<feature type="compositionally biased region" description="Low complexity" evidence="1">
    <location>
        <begin position="399"/>
        <end position="411"/>
    </location>
</feature>
<name>A0A139AL26_GONPJ</name>
<feature type="non-terminal residue" evidence="3">
    <location>
        <position position="1"/>
    </location>
</feature>
<feature type="compositionally biased region" description="Polar residues" evidence="1">
    <location>
        <begin position="412"/>
        <end position="433"/>
    </location>
</feature>
<dbReference type="EMBL" id="KQ965748">
    <property type="protein sequence ID" value="KXS17234.1"/>
    <property type="molecule type" value="Genomic_DNA"/>
</dbReference>
<sequence length="456" mass="46611">MTTILAIPLLRLFLLSIVAASIVFVAALDILNLPSAISPRKEDNEPRSPVDVDQGPLITSGRLITRQNITCGIAGRASCGTDCVPVPSSITLTCCGTQAQPTCCNANFETCSNGVCVSRTASSWLASPITCTTSMGGGTCGTSGSVFGTPSGVLCSGCPGEGSSTPLDTRWKPAIIQCQRTSTATVNSASSVAGTLAETLSNTNTNTDSTPSQTISPSATSSATSGAAPPPSTESSNTASTAAIAGGVAGGVLGLMLLVGACVLGMRRRRRSSTPSEMNVTDHGVNEPLLYSPHQGGYNFYPAAITPGAFSDSSAPKHNPTVQDEIALFEGNFVELKSVLGMDGEFGEIDRLDLSSGALSDVFTVPTPSPSLAPRLEFKHMSVSSQIMSERKFGEERSSSPCGSQSLSSESTTMAESCTGDGSKSQIDSTRSSAIPLLPSDHFGAVAASGAGNQSN</sequence>
<feature type="region of interest" description="Disordered" evidence="1">
    <location>
        <begin position="201"/>
        <end position="239"/>
    </location>
</feature>
<feature type="region of interest" description="Disordered" evidence="1">
    <location>
        <begin position="389"/>
        <end position="438"/>
    </location>
</feature>
<keyword evidence="2" id="KW-0472">Membrane</keyword>